<feature type="domain" description="Rhodanese" evidence="5">
    <location>
        <begin position="15"/>
        <end position="132"/>
    </location>
</feature>
<dbReference type="EMBL" id="JBDIZK010000004">
    <property type="protein sequence ID" value="MEN3747190.1"/>
    <property type="molecule type" value="Genomic_DNA"/>
</dbReference>
<evidence type="ECO:0000256" key="1">
    <source>
        <dbReference type="ARBA" id="ARBA00022679"/>
    </source>
</evidence>
<dbReference type="PROSITE" id="PS00683">
    <property type="entry name" value="RHODANESE_2"/>
    <property type="match status" value="1"/>
</dbReference>
<dbReference type="RefSeq" id="WP_346246187.1">
    <property type="nucleotide sequence ID" value="NZ_JBDIZK010000004.1"/>
</dbReference>
<dbReference type="SMART" id="SM00450">
    <property type="entry name" value="RHOD"/>
    <property type="match status" value="2"/>
</dbReference>
<evidence type="ECO:0000256" key="2">
    <source>
        <dbReference type="ARBA" id="ARBA00022737"/>
    </source>
</evidence>
<dbReference type="CDD" id="cd01449">
    <property type="entry name" value="TST_Repeat_2"/>
    <property type="match status" value="1"/>
</dbReference>
<dbReference type="InterPro" id="IPR045078">
    <property type="entry name" value="TST/MPST-like"/>
</dbReference>
<dbReference type="SUPFAM" id="SSF52821">
    <property type="entry name" value="Rhodanese/Cell cycle control phosphatase"/>
    <property type="match status" value="2"/>
</dbReference>
<keyword evidence="7" id="KW-1185">Reference proteome</keyword>
<dbReference type="Gene3D" id="3.40.250.10">
    <property type="entry name" value="Rhodanese-like domain"/>
    <property type="match status" value="2"/>
</dbReference>
<keyword evidence="4" id="KW-1133">Transmembrane helix</keyword>
<evidence type="ECO:0000259" key="5">
    <source>
        <dbReference type="PROSITE" id="PS50206"/>
    </source>
</evidence>
<dbReference type="CDD" id="cd01448">
    <property type="entry name" value="TST_Repeat_1"/>
    <property type="match status" value="1"/>
</dbReference>
<reference evidence="6 7" key="1">
    <citation type="submission" date="2024-05" db="EMBL/GenBank/DDBJ databases">
        <title>Sphingomonas sp. HF-S3 16S ribosomal RNA gene Genome sequencing and assembly.</title>
        <authorList>
            <person name="Lee H."/>
        </authorList>
    </citation>
    <scope>NUCLEOTIDE SEQUENCE [LARGE SCALE GENOMIC DNA]</scope>
    <source>
        <strain evidence="6 7">HF-S3</strain>
    </source>
</reference>
<evidence type="ECO:0000313" key="6">
    <source>
        <dbReference type="EMBL" id="MEN3747190.1"/>
    </source>
</evidence>
<sequence>MDALVTTEWLASQLGSSDLRIADASWFLPEHGRDARADHAAGHIPGAVFMDLDAFAAKGSTLPSMMPSAEQLAVRMGALGLGDGTRIVLYDDSPLHTAARAWVMLTAFGTPDVAILDGGMAKWRAEGRPIERDAPGIRPRHFTPRHAPQGIVSLDAMRGETGQIVDARSPARFAGQEPEPRPGVVPGHIPGSRNLPYRDFFHDDGTWKRDVALRAVFESQGIEIERPVVATCGSGITAAVIIFAAHLLGHRARLYDGSWAEWGGDPTTPKATGAA</sequence>
<evidence type="ECO:0000256" key="3">
    <source>
        <dbReference type="RuleBase" id="RU000507"/>
    </source>
</evidence>
<keyword evidence="1 3" id="KW-0808">Transferase</keyword>
<evidence type="ECO:0000313" key="7">
    <source>
        <dbReference type="Proteomes" id="UP001427805"/>
    </source>
</evidence>
<protein>
    <recommendedName>
        <fullName evidence="3">Sulfurtransferase</fullName>
    </recommendedName>
</protein>
<feature type="domain" description="Rhodanese" evidence="5">
    <location>
        <begin position="158"/>
        <end position="271"/>
    </location>
</feature>
<dbReference type="GO" id="GO:0016740">
    <property type="term" value="F:transferase activity"/>
    <property type="evidence" value="ECO:0007669"/>
    <property type="project" value="UniProtKB-KW"/>
</dbReference>
<dbReference type="Proteomes" id="UP001427805">
    <property type="component" value="Unassembled WGS sequence"/>
</dbReference>
<dbReference type="PROSITE" id="PS50206">
    <property type="entry name" value="RHODANESE_3"/>
    <property type="match status" value="2"/>
</dbReference>
<dbReference type="Pfam" id="PF00581">
    <property type="entry name" value="Rhodanese"/>
    <property type="match status" value="2"/>
</dbReference>
<dbReference type="InterPro" id="IPR001763">
    <property type="entry name" value="Rhodanese-like_dom"/>
</dbReference>
<dbReference type="PANTHER" id="PTHR11364">
    <property type="entry name" value="THIOSULFATE SULFERTANSFERASE"/>
    <property type="match status" value="1"/>
</dbReference>
<organism evidence="6 7">
    <name type="scientific">Sphingomonas rustica</name>
    <dbReference type="NCBI Taxonomy" id="3103142"/>
    <lineage>
        <taxon>Bacteria</taxon>
        <taxon>Pseudomonadati</taxon>
        <taxon>Pseudomonadota</taxon>
        <taxon>Alphaproteobacteria</taxon>
        <taxon>Sphingomonadales</taxon>
        <taxon>Sphingomonadaceae</taxon>
        <taxon>Sphingomonas</taxon>
    </lineage>
</organism>
<dbReference type="InterPro" id="IPR036873">
    <property type="entry name" value="Rhodanese-like_dom_sf"/>
</dbReference>
<proteinExistence type="predicted"/>
<gene>
    <name evidence="6" type="ORF">TPR58_08420</name>
</gene>
<accession>A0ABV0BAR4</accession>
<keyword evidence="4" id="KW-0812">Transmembrane</keyword>
<dbReference type="InterPro" id="IPR001307">
    <property type="entry name" value="Thiosulphate_STrfase_CS"/>
</dbReference>
<keyword evidence="2" id="KW-0677">Repeat</keyword>
<name>A0ABV0BAR4_9SPHN</name>
<evidence type="ECO:0000256" key="4">
    <source>
        <dbReference type="SAM" id="Phobius"/>
    </source>
</evidence>
<keyword evidence="4" id="KW-0472">Membrane</keyword>
<dbReference type="PANTHER" id="PTHR11364:SF27">
    <property type="entry name" value="SULFURTRANSFERASE"/>
    <property type="match status" value="1"/>
</dbReference>
<comment type="caution">
    <text evidence="6">The sequence shown here is derived from an EMBL/GenBank/DDBJ whole genome shotgun (WGS) entry which is preliminary data.</text>
</comment>
<feature type="transmembrane region" description="Helical" evidence="4">
    <location>
        <begin position="228"/>
        <end position="248"/>
    </location>
</feature>